<keyword evidence="10" id="KW-1185">Reference proteome</keyword>
<feature type="transmembrane region" description="Helical" evidence="7">
    <location>
        <begin position="332"/>
        <end position="358"/>
    </location>
</feature>
<feature type="transmembrane region" description="Helical" evidence="7">
    <location>
        <begin position="225"/>
        <end position="246"/>
    </location>
</feature>
<keyword evidence="4 7" id="KW-0812">Transmembrane</keyword>
<evidence type="ECO:0000256" key="2">
    <source>
        <dbReference type="ARBA" id="ARBA00022448"/>
    </source>
</evidence>
<comment type="subcellular location">
    <subcellularLocation>
        <location evidence="1 7">Cell membrane</location>
        <topology evidence="1 7">Multi-pass membrane protein</topology>
    </subcellularLocation>
</comment>
<evidence type="ECO:0000256" key="5">
    <source>
        <dbReference type="ARBA" id="ARBA00022989"/>
    </source>
</evidence>
<feature type="domain" description="ABC transmembrane type-1" evidence="8">
    <location>
        <begin position="162"/>
        <end position="356"/>
    </location>
</feature>
<dbReference type="InterPro" id="IPR000515">
    <property type="entry name" value="MetI-like"/>
</dbReference>
<dbReference type="OrthoDB" id="398888at2"/>
<dbReference type="PANTHER" id="PTHR43386">
    <property type="entry name" value="OLIGOPEPTIDE TRANSPORT SYSTEM PERMEASE PROTEIN APPC"/>
    <property type="match status" value="1"/>
</dbReference>
<dbReference type="Proteomes" id="UP000033750">
    <property type="component" value="Unassembled WGS sequence"/>
</dbReference>
<dbReference type="PATRIC" id="fig|1264554.4.peg.209"/>
<dbReference type="Gene3D" id="1.10.3720.10">
    <property type="entry name" value="MetI-like"/>
    <property type="match status" value="1"/>
</dbReference>
<dbReference type="SUPFAM" id="SSF161098">
    <property type="entry name" value="MetI-like"/>
    <property type="match status" value="1"/>
</dbReference>
<dbReference type="InterPro" id="IPR035906">
    <property type="entry name" value="MetI-like_sf"/>
</dbReference>
<accession>A0A0F5H0R3</accession>
<feature type="transmembrane region" description="Helical" evidence="7">
    <location>
        <begin position="198"/>
        <end position="219"/>
    </location>
</feature>
<evidence type="ECO:0000256" key="1">
    <source>
        <dbReference type="ARBA" id="ARBA00004651"/>
    </source>
</evidence>
<feature type="transmembrane region" description="Helical" evidence="7">
    <location>
        <begin position="162"/>
        <end position="186"/>
    </location>
</feature>
<protein>
    <submittedName>
        <fullName evidence="9">Oligopeptide transport system permease protein OppC</fullName>
    </submittedName>
</protein>
<evidence type="ECO:0000313" key="10">
    <source>
        <dbReference type="Proteomes" id="UP000033750"/>
    </source>
</evidence>
<keyword evidence="2 7" id="KW-0813">Transport</keyword>
<evidence type="ECO:0000313" key="9">
    <source>
        <dbReference type="EMBL" id="KKB26793.1"/>
    </source>
</evidence>
<dbReference type="InterPro" id="IPR050366">
    <property type="entry name" value="BP-dependent_transpt_permease"/>
</dbReference>
<name>A0A0F5H0R3_9BACT</name>
<dbReference type="RefSeq" id="WP_052717040.1">
    <property type="nucleotide sequence ID" value="NZ_JZXN01000017.1"/>
</dbReference>
<dbReference type="Pfam" id="PF00528">
    <property type="entry name" value="BPD_transp_1"/>
    <property type="match status" value="1"/>
</dbReference>
<dbReference type="STRING" id="29561.MM26B8_03910"/>
<dbReference type="EMBL" id="JZXN01000017">
    <property type="protein sequence ID" value="KKB26793.1"/>
    <property type="molecule type" value="Genomic_DNA"/>
</dbReference>
<proteinExistence type="inferred from homology"/>
<keyword evidence="3" id="KW-1003">Cell membrane</keyword>
<dbReference type="PANTHER" id="PTHR43386:SF1">
    <property type="entry name" value="D,D-DIPEPTIDE TRANSPORT SYSTEM PERMEASE PROTEIN DDPC-RELATED"/>
    <property type="match status" value="1"/>
</dbReference>
<keyword evidence="5 7" id="KW-1133">Transmembrane helix</keyword>
<feature type="transmembrane region" description="Helical" evidence="7">
    <location>
        <begin position="280"/>
        <end position="305"/>
    </location>
</feature>
<organism evidence="9 10">
    <name type="scientific">Mycoplasmopsis meleagridis ATCC 25294</name>
    <dbReference type="NCBI Taxonomy" id="1264554"/>
    <lineage>
        <taxon>Bacteria</taxon>
        <taxon>Bacillati</taxon>
        <taxon>Mycoplasmatota</taxon>
        <taxon>Mycoplasmoidales</taxon>
        <taxon>Metamycoplasmataceae</taxon>
        <taxon>Mycoplasmopsis</taxon>
    </lineage>
</organism>
<reference evidence="9 10" key="1">
    <citation type="submission" date="2015-03" db="EMBL/GenBank/DDBJ databases">
        <title>Genome sequence of Mycoplasma meleagridis strain ATCC 25294.</title>
        <authorList>
            <person name="Yacoub E."/>
            <person name="Blanchard A."/>
            <person name="Sirand-Pugnet P."/>
            <person name="Mardassi B.B.A."/>
        </authorList>
    </citation>
    <scope>NUCLEOTIDE SEQUENCE [LARGE SCALE GENOMIC DNA]</scope>
    <source>
        <strain evidence="9 10">ATCC 25294</strain>
    </source>
</reference>
<dbReference type="CDD" id="cd06261">
    <property type="entry name" value="TM_PBP2"/>
    <property type="match status" value="1"/>
</dbReference>
<evidence type="ECO:0000259" key="8">
    <source>
        <dbReference type="PROSITE" id="PS50928"/>
    </source>
</evidence>
<keyword evidence="6 7" id="KW-0472">Membrane</keyword>
<evidence type="ECO:0000256" key="3">
    <source>
        <dbReference type="ARBA" id="ARBA00022475"/>
    </source>
</evidence>
<comment type="caution">
    <text evidence="9">The sequence shown here is derived from an EMBL/GenBank/DDBJ whole genome shotgun (WGS) entry which is preliminary data.</text>
</comment>
<dbReference type="GO" id="GO:0005886">
    <property type="term" value="C:plasma membrane"/>
    <property type="evidence" value="ECO:0007669"/>
    <property type="project" value="UniProtKB-SubCell"/>
</dbReference>
<comment type="similarity">
    <text evidence="7">Belongs to the binding-protein-dependent transport system permease family.</text>
</comment>
<evidence type="ECO:0000256" key="7">
    <source>
        <dbReference type="RuleBase" id="RU363032"/>
    </source>
</evidence>
<evidence type="ECO:0000256" key="4">
    <source>
        <dbReference type="ARBA" id="ARBA00022692"/>
    </source>
</evidence>
<evidence type="ECO:0000256" key="6">
    <source>
        <dbReference type="ARBA" id="ARBA00023136"/>
    </source>
</evidence>
<dbReference type="GO" id="GO:0055085">
    <property type="term" value="P:transmembrane transport"/>
    <property type="evidence" value="ECO:0007669"/>
    <property type="project" value="InterPro"/>
</dbReference>
<dbReference type="AlphaFoldDB" id="A0A0F5H0R3"/>
<dbReference type="PROSITE" id="PS50928">
    <property type="entry name" value="ABC_TM1"/>
    <property type="match status" value="1"/>
</dbReference>
<feature type="transmembrane region" description="Helical" evidence="7">
    <location>
        <begin position="41"/>
        <end position="65"/>
    </location>
</feature>
<gene>
    <name evidence="9" type="ORF">MMELEA_01840</name>
</gene>
<sequence length="363" mass="42726">MKHLEDNKDLFIFKKAENNFNVSTKSYSSSKYLKRFFNKKINITFFIIFILFLLFIFLSMIFYPYSPNKAVGNSNLFSNLPNYFFPYKTERFNLNDYTYNLIKEANKVNSSVISKEIFISDQVSLTYNSYLLLEVVKKHNYVLFFGTNNLAISRFSNFVFSFGYSFLTLFLITFIQIFIGIFLGLIIGYFNNKKIPQISYLIFNSLSVIPFVILIILTFKITSFSLWKMFVFFSIFGFINSFYLTYNKTIEIKENEYLNAYKIGGSNNIRIIFKYIFPQVFFYQLSLFGENLIMNIIALCSLAFFDVEGFDNYLNIGNLFKQLIVDFDNLSYVIFVIVFTTSFICILKVLAINLYLAYDVKNK</sequence>